<dbReference type="RefSeq" id="WP_014796730.1">
    <property type="nucleotide sequence ID" value="NC_018018.1"/>
</dbReference>
<dbReference type="OrthoDB" id="4123258at2"/>
<dbReference type="Pfam" id="PF02342">
    <property type="entry name" value="TerD"/>
    <property type="match status" value="1"/>
</dbReference>
<accession>I4AH37</accession>
<dbReference type="CDD" id="cd06974">
    <property type="entry name" value="TerD_like"/>
    <property type="match status" value="1"/>
</dbReference>
<dbReference type="HOGENOM" id="CLU_055120_2_0_10"/>
<dbReference type="eggNOG" id="COG2310">
    <property type="taxonomic scope" value="Bacteria"/>
</dbReference>
<sequence length="186" mass="20420">MAISLKKGGRFNLSKNEPSLEKIMVGLGWEMKSGAKLDLDVSVFMVGASGKVPADEYFVFYNNLKSPDGSIQHTGDNRTGDGDGDDEMVLANLPLVSSDVNELIFVASIHEAATRRHNFGMLEDAYIRIVDVSSDREILRYDLDAEFASNTDVEFGRLIRENGEWSFVASGLGENGGLQAFLDKYA</sequence>
<feature type="domain" description="TerD" evidence="2">
    <location>
        <begin position="1"/>
        <end position="185"/>
    </location>
</feature>
<name>I4AH37_BERLS</name>
<evidence type="ECO:0000256" key="1">
    <source>
        <dbReference type="ARBA" id="ARBA00022686"/>
    </source>
</evidence>
<gene>
    <name evidence="3" type="ordered locus">Fleli_0813</name>
</gene>
<evidence type="ECO:0000259" key="2">
    <source>
        <dbReference type="Pfam" id="PF02342"/>
    </source>
</evidence>
<evidence type="ECO:0000313" key="4">
    <source>
        <dbReference type="Proteomes" id="UP000006054"/>
    </source>
</evidence>
<protein>
    <submittedName>
        <fullName evidence="3">Putative stress response protein, TerZ-and CABP1</fullName>
    </submittedName>
</protein>
<dbReference type="PATRIC" id="fig|880071.3.peg.787"/>
<organism evidence="3 4">
    <name type="scientific">Bernardetia litoralis (strain ATCC 23117 / DSM 6794 / NBRC 15988 / NCIMB 1366 / Fx l1 / Sio-4)</name>
    <name type="common">Flexibacter litoralis</name>
    <dbReference type="NCBI Taxonomy" id="880071"/>
    <lineage>
        <taxon>Bacteria</taxon>
        <taxon>Pseudomonadati</taxon>
        <taxon>Bacteroidota</taxon>
        <taxon>Cytophagia</taxon>
        <taxon>Cytophagales</taxon>
        <taxon>Bernardetiaceae</taxon>
        <taxon>Bernardetia</taxon>
    </lineage>
</organism>
<dbReference type="Gene3D" id="2.60.60.30">
    <property type="entry name" value="sav2460 like domains"/>
    <property type="match status" value="1"/>
</dbReference>
<dbReference type="InterPro" id="IPR003325">
    <property type="entry name" value="TerD"/>
</dbReference>
<dbReference type="EMBL" id="CP003345">
    <property type="protein sequence ID" value="AFM03272.1"/>
    <property type="molecule type" value="Genomic_DNA"/>
</dbReference>
<evidence type="ECO:0000313" key="3">
    <source>
        <dbReference type="EMBL" id="AFM03272.1"/>
    </source>
</evidence>
<dbReference type="AlphaFoldDB" id="I4AH37"/>
<dbReference type="Proteomes" id="UP000006054">
    <property type="component" value="Chromosome"/>
</dbReference>
<dbReference type="PANTHER" id="PTHR32097">
    <property type="entry name" value="CAMP-BINDING PROTEIN 1-RELATED"/>
    <property type="match status" value="1"/>
</dbReference>
<dbReference type="PANTHER" id="PTHR32097:SF17">
    <property type="entry name" value="CAMP-BINDING PROTEIN 1-RELATED"/>
    <property type="match status" value="1"/>
</dbReference>
<keyword evidence="4" id="KW-1185">Reference proteome</keyword>
<dbReference type="STRING" id="880071.Fleli_0813"/>
<dbReference type="InterPro" id="IPR051324">
    <property type="entry name" value="Stress/Tellurium_Resist"/>
</dbReference>
<reference evidence="4" key="1">
    <citation type="submission" date="2012-06" db="EMBL/GenBank/DDBJ databases">
        <title>The complete genome of Flexibacter litoralis DSM 6794.</title>
        <authorList>
            <person name="Lucas S."/>
            <person name="Copeland A."/>
            <person name="Lapidus A."/>
            <person name="Glavina del Rio T."/>
            <person name="Dalin E."/>
            <person name="Tice H."/>
            <person name="Bruce D."/>
            <person name="Goodwin L."/>
            <person name="Pitluck S."/>
            <person name="Peters L."/>
            <person name="Ovchinnikova G."/>
            <person name="Lu M."/>
            <person name="Kyrpides N."/>
            <person name="Mavromatis K."/>
            <person name="Ivanova N."/>
            <person name="Brettin T."/>
            <person name="Detter J.C."/>
            <person name="Han C."/>
            <person name="Larimer F."/>
            <person name="Land M."/>
            <person name="Hauser L."/>
            <person name="Markowitz V."/>
            <person name="Cheng J.-F."/>
            <person name="Hugenholtz P."/>
            <person name="Woyke T."/>
            <person name="Wu D."/>
            <person name="Spring S."/>
            <person name="Lang E."/>
            <person name="Kopitz M."/>
            <person name="Brambilla E."/>
            <person name="Klenk H.-P."/>
            <person name="Eisen J.A."/>
        </authorList>
    </citation>
    <scope>NUCLEOTIDE SEQUENCE [LARGE SCALE GENOMIC DNA]</scope>
    <source>
        <strain evidence="4">ATCC 23117 / DSM 6794 / NBRC 15988 / NCIMB 1366 / Sio-4</strain>
    </source>
</reference>
<dbReference type="GO" id="GO:0046690">
    <property type="term" value="P:response to tellurium ion"/>
    <property type="evidence" value="ECO:0007669"/>
    <property type="project" value="UniProtKB-KW"/>
</dbReference>
<proteinExistence type="predicted"/>
<keyword evidence="1" id="KW-0778">Tellurium resistance</keyword>
<dbReference type="KEGG" id="fli:Fleli_0813"/>